<dbReference type="EMBL" id="JAHCRT010000004">
    <property type="protein sequence ID" value="MDQ9293678.1"/>
    <property type="molecule type" value="Genomic_DNA"/>
</dbReference>
<reference evidence="2 5" key="2">
    <citation type="submission" date="2021-05" db="EMBL/GenBank/DDBJ databases">
        <title>Genome sequence of E. marmotae isolates.</title>
        <authorList>
            <person name="Binsker U."/>
            <person name="Hammerl J.A."/>
        </authorList>
    </citation>
    <scope>NUCLEOTIDE SEQUENCE [LARGE SCALE GENOMIC DNA]</scope>
    <source>
        <strain evidence="2 5">21-MO00586</strain>
    </source>
</reference>
<accession>A0A370V769</accession>
<reference evidence="3 4" key="1">
    <citation type="submission" date="2018-06" db="EMBL/GenBank/DDBJ databases">
        <title>Recombination Drives Gene Content and Phenotype Evolution in Wild Type E. coli Strains.</title>
        <authorList>
            <person name="Field C.M."/>
            <person name="Silander O.K."/>
            <person name="Van Nimwegen E."/>
        </authorList>
    </citation>
    <scope>NUCLEOTIDE SEQUENCE [LARGE SCALE GENOMIC DNA]</scope>
    <source>
        <strain evidence="3 4">SC344</strain>
    </source>
</reference>
<comment type="caution">
    <text evidence="3">The sequence shown here is derived from an EMBL/GenBank/DDBJ whole genome shotgun (WGS) entry which is preliminary data.</text>
</comment>
<dbReference type="AlphaFoldDB" id="A0A370V769"/>
<gene>
    <name evidence="3" type="ORF">C4A13_01816</name>
    <name evidence="2" type="ORF">KJE03_09330</name>
</gene>
<sequence length="177" mass="20627">MLRYFYAFLLAFCFFTSNVQAASIEEINRFEKLITEGDVVKCTTDFSVTENNEKYQLSILGIMKVIYSVENEKRYHTTQYYRLNGSTISFVRHEMDIIVTHEKSKIKEVIVPDSVKVFYPLAPEQEAILAEAARKTAPVFIDHEDITFTTFPDYQVKVKYPSISDVVTQYCRVQMKK</sequence>
<evidence type="ECO:0000313" key="2">
    <source>
        <dbReference type="EMBL" id="MDQ9293678.1"/>
    </source>
</evidence>
<evidence type="ECO:0000313" key="3">
    <source>
        <dbReference type="EMBL" id="RDR26653.1"/>
    </source>
</evidence>
<evidence type="ECO:0000313" key="4">
    <source>
        <dbReference type="Proteomes" id="UP000254454"/>
    </source>
</evidence>
<dbReference type="GeneID" id="86947585"/>
<protein>
    <submittedName>
        <fullName evidence="3">Uncharacterized protein</fullName>
    </submittedName>
</protein>
<proteinExistence type="predicted"/>
<evidence type="ECO:0000313" key="5">
    <source>
        <dbReference type="Proteomes" id="UP001235723"/>
    </source>
</evidence>
<dbReference type="Proteomes" id="UP001235723">
    <property type="component" value="Unassembled WGS sequence"/>
</dbReference>
<organism evidence="3 4">
    <name type="scientific">Escherichia marmotae</name>
    <dbReference type="NCBI Taxonomy" id="1499973"/>
    <lineage>
        <taxon>Bacteria</taxon>
        <taxon>Pseudomonadati</taxon>
        <taxon>Pseudomonadota</taxon>
        <taxon>Gammaproteobacteria</taxon>
        <taxon>Enterobacterales</taxon>
        <taxon>Enterobacteriaceae</taxon>
        <taxon>Escherichia</taxon>
    </lineage>
</organism>
<evidence type="ECO:0000256" key="1">
    <source>
        <dbReference type="SAM" id="SignalP"/>
    </source>
</evidence>
<keyword evidence="5" id="KW-1185">Reference proteome</keyword>
<dbReference type="EMBL" id="QONO01000094">
    <property type="protein sequence ID" value="RDR26653.1"/>
    <property type="molecule type" value="Genomic_DNA"/>
</dbReference>
<dbReference type="RefSeq" id="WP_061090682.1">
    <property type="nucleotide sequence ID" value="NZ_CP072689.1"/>
</dbReference>
<keyword evidence="1" id="KW-0732">Signal</keyword>
<feature type="chain" id="PRO_5016604257" evidence="1">
    <location>
        <begin position="22"/>
        <end position="177"/>
    </location>
</feature>
<dbReference type="Proteomes" id="UP000254454">
    <property type="component" value="Unassembled WGS sequence"/>
</dbReference>
<name>A0A370V769_9ESCH</name>
<feature type="signal peptide" evidence="1">
    <location>
        <begin position="1"/>
        <end position="21"/>
    </location>
</feature>